<dbReference type="InterPro" id="IPR050984">
    <property type="entry name" value="Gfo/Idh/MocA_domain"/>
</dbReference>
<dbReference type="SUPFAM" id="SSF55347">
    <property type="entry name" value="Glyceraldehyde-3-phosphate dehydrogenase-like, C-terminal domain"/>
    <property type="match status" value="1"/>
</dbReference>
<name>A0A0C3S5V9_PHLG1</name>
<dbReference type="PANTHER" id="PTHR22604:SF105">
    <property type="entry name" value="TRANS-1,2-DIHYDROBENZENE-1,2-DIOL DEHYDROGENASE"/>
    <property type="match status" value="1"/>
</dbReference>
<reference evidence="4 5" key="1">
    <citation type="journal article" date="2014" name="PLoS Genet.">
        <title>Analysis of the Phlebiopsis gigantea genome, transcriptome and secretome provides insight into its pioneer colonization strategies of wood.</title>
        <authorList>
            <person name="Hori C."/>
            <person name="Ishida T."/>
            <person name="Igarashi K."/>
            <person name="Samejima M."/>
            <person name="Suzuki H."/>
            <person name="Master E."/>
            <person name="Ferreira P."/>
            <person name="Ruiz-Duenas F.J."/>
            <person name="Held B."/>
            <person name="Canessa P."/>
            <person name="Larrondo L.F."/>
            <person name="Schmoll M."/>
            <person name="Druzhinina I.S."/>
            <person name="Kubicek C.P."/>
            <person name="Gaskell J.A."/>
            <person name="Kersten P."/>
            <person name="St John F."/>
            <person name="Glasner J."/>
            <person name="Sabat G."/>
            <person name="Splinter BonDurant S."/>
            <person name="Syed K."/>
            <person name="Yadav J."/>
            <person name="Mgbeahuruike A.C."/>
            <person name="Kovalchuk A."/>
            <person name="Asiegbu F.O."/>
            <person name="Lackner G."/>
            <person name="Hoffmeister D."/>
            <person name="Rencoret J."/>
            <person name="Gutierrez A."/>
            <person name="Sun H."/>
            <person name="Lindquist E."/>
            <person name="Barry K."/>
            <person name="Riley R."/>
            <person name="Grigoriev I.V."/>
            <person name="Henrissat B."/>
            <person name="Kues U."/>
            <person name="Berka R.M."/>
            <person name="Martinez A.T."/>
            <person name="Covert S.F."/>
            <person name="Blanchette R.A."/>
            <person name="Cullen D."/>
        </authorList>
    </citation>
    <scope>NUCLEOTIDE SEQUENCE [LARGE SCALE GENOMIC DNA]</scope>
    <source>
        <strain evidence="4 5">11061_1 CR5-6</strain>
    </source>
</reference>
<accession>A0A0C3S5V9</accession>
<feature type="non-terminal residue" evidence="4">
    <location>
        <position position="1"/>
    </location>
</feature>
<keyword evidence="2" id="KW-0560">Oxidoreductase</keyword>
<dbReference type="AlphaFoldDB" id="A0A0C3S5V9"/>
<evidence type="ECO:0000256" key="2">
    <source>
        <dbReference type="ARBA" id="ARBA00023002"/>
    </source>
</evidence>
<evidence type="ECO:0000259" key="3">
    <source>
        <dbReference type="Pfam" id="PF22725"/>
    </source>
</evidence>
<dbReference type="PANTHER" id="PTHR22604">
    <property type="entry name" value="OXIDOREDUCTASES"/>
    <property type="match status" value="1"/>
</dbReference>
<dbReference type="Gene3D" id="3.30.360.10">
    <property type="entry name" value="Dihydrodipicolinate Reductase, domain 2"/>
    <property type="match status" value="1"/>
</dbReference>
<dbReference type="STRING" id="745531.A0A0C3S5V9"/>
<comment type="similarity">
    <text evidence="1">Belongs to the Gfo/Idh/MocA family.</text>
</comment>
<protein>
    <recommendedName>
        <fullName evidence="3">GFO/IDH/MocA-like oxidoreductase domain-containing protein</fullName>
    </recommendedName>
</protein>
<dbReference type="Proteomes" id="UP000053257">
    <property type="component" value="Unassembled WGS sequence"/>
</dbReference>
<sequence>LIDDPEIDAIYNPLPNMLHYEWTVKAIHANKHVLLEKPIADTAAEAAALRVREIVRSGELGRLTSVSAEFAVPGLLSGLFFEKDDIRFQYPLGGGCMMDVGVYPLAAIRFFADAPGALEVTHAAATPHAADRARVDRGMRAAFALPGTDATAELYCDFAMPGWGPLALLPRLPKQRVTLRMEGGTVEFYGFPIPHVYHYITIAPREGRARTEKVYRRPGGGEDQEWWSTYRYQLEAFVDKVRGRTPQYWTPQEDPVNQMKTIEAIYAKASATLLSRLQEN</sequence>
<feature type="domain" description="GFO/IDH/MocA-like oxidoreductase" evidence="3">
    <location>
        <begin position="49"/>
        <end position="179"/>
    </location>
</feature>
<dbReference type="GO" id="GO:0047837">
    <property type="term" value="F:D-xylose 1-dehydrogenase (NADP+) activity"/>
    <property type="evidence" value="ECO:0007669"/>
    <property type="project" value="UniProtKB-EC"/>
</dbReference>
<evidence type="ECO:0000313" key="4">
    <source>
        <dbReference type="EMBL" id="KIP03770.1"/>
    </source>
</evidence>
<dbReference type="GO" id="GO:0000166">
    <property type="term" value="F:nucleotide binding"/>
    <property type="evidence" value="ECO:0007669"/>
    <property type="project" value="InterPro"/>
</dbReference>
<dbReference type="SUPFAM" id="SSF51735">
    <property type="entry name" value="NAD(P)-binding Rossmann-fold domains"/>
    <property type="match status" value="1"/>
</dbReference>
<dbReference type="OrthoDB" id="64915at2759"/>
<dbReference type="Gene3D" id="3.40.50.720">
    <property type="entry name" value="NAD(P)-binding Rossmann-like Domain"/>
    <property type="match status" value="1"/>
</dbReference>
<dbReference type="EMBL" id="KN840601">
    <property type="protein sequence ID" value="KIP03770.1"/>
    <property type="molecule type" value="Genomic_DNA"/>
</dbReference>
<dbReference type="Pfam" id="PF22725">
    <property type="entry name" value="GFO_IDH_MocA_C3"/>
    <property type="match status" value="1"/>
</dbReference>
<gene>
    <name evidence="4" type="ORF">PHLGIDRAFT_121300</name>
</gene>
<dbReference type="InterPro" id="IPR055170">
    <property type="entry name" value="GFO_IDH_MocA-like_dom"/>
</dbReference>
<dbReference type="InterPro" id="IPR036291">
    <property type="entry name" value="NAD(P)-bd_dom_sf"/>
</dbReference>
<keyword evidence="5" id="KW-1185">Reference proteome</keyword>
<evidence type="ECO:0000313" key="5">
    <source>
        <dbReference type="Proteomes" id="UP000053257"/>
    </source>
</evidence>
<organism evidence="4 5">
    <name type="scientific">Phlebiopsis gigantea (strain 11061_1 CR5-6)</name>
    <name type="common">White-rot fungus</name>
    <name type="synonym">Peniophora gigantea</name>
    <dbReference type="NCBI Taxonomy" id="745531"/>
    <lineage>
        <taxon>Eukaryota</taxon>
        <taxon>Fungi</taxon>
        <taxon>Dikarya</taxon>
        <taxon>Basidiomycota</taxon>
        <taxon>Agaricomycotina</taxon>
        <taxon>Agaricomycetes</taxon>
        <taxon>Polyporales</taxon>
        <taxon>Phanerochaetaceae</taxon>
        <taxon>Phlebiopsis</taxon>
    </lineage>
</organism>
<proteinExistence type="inferred from homology"/>
<dbReference type="HOGENOM" id="CLU_086875_0_0_1"/>
<evidence type="ECO:0000256" key="1">
    <source>
        <dbReference type="ARBA" id="ARBA00010928"/>
    </source>
</evidence>